<dbReference type="InterPro" id="IPR000529">
    <property type="entry name" value="Ribosomal_bS6"/>
</dbReference>
<dbReference type="InterPro" id="IPR020814">
    <property type="entry name" value="Ribosomal_S6_plastid/chlpt"/>
</dbReference>
<dbReference type="InterPro" id="IPR035980">
    <property type="entry name" value="Ribosomal_bS6_sf"/>
</dbReference>
<dbReference type="GeneID" id="32891490"/>
<name>A0A1Y9TM00_9RHOD</name>
<dbReference type="SUPFAM" id="SSF54995">
    <property type="entry name" value="Ribosomal protein S6"/>
    <property type="match status" value="1"/>
</dbReference>
<dbReference type="GO" id="GO:0006412">
    <property type="term" value="P:translation"/>
    <property type="evidence" value="ECO:0007669"/>
    <property type="project" value="UniProtKB-UniRule"/>
</dbReference>
<accession>A0A1Y9TM00</accession>
<dbReference type="Gene3D" id="3.30.70.60">
    <property type="match status" value="1"/>
</dbReference>
<dbReference type="GO" id="GO:0003735">
    <property type="term" value="F:structural constituent of ribosome"/>
    <property type="evidence" value="ECO:0007669"/>
    <property type="project" value="InterPro"/>
</dbReference>
<protein>
    <recommendedName>
        <fullName evidence="2">Small ribosomal subunit protein bS6c</fullName>
    </recommendedName>
</protein>
<dbReference type="GO" id="GO:0009507">
    <property type="term" value="C:chloroplast"/>
    <property type="evidence" value="ECO:0007669"/>
    <property type="project" value="UniProtKB-SubCell"/>
</dbReference>
<evidence type="ECO:0000313" key="3">
    <source>
        <dbReference type="EMBL" id="ARO90672.1"/>
    </source>
</evidence>
<dbReference type="EMBL" id="KY709208">
    <property type="protein sequence ID" value="ARO90672.1"/>
    <property type="molecule type" value="Genomic_DNA"/>
</dbReference>
<organism evidence="3">
    <name type="scientific">Boldia erythrosiphon</name>
    <dbReference type="NCBI Taxonomy" id="74908"/>
    <lineage>
        <taxon>Eukaryota</taxon>
        <taxon>Rhodophyta</taxon>
        <taxon>Compsopogonophyceae</taxon>
        <taxon>Compsopogonales</taxon>
        <taxon>Boldiaceae</taxon>
        <taxon>Boldia</taxon>
    </lineage>
</organism>
<dbReference type="GO" id="GO:1990904">
    <property type="term" value="C:ribonucleoprotein complex"/>
    <property type="evidence" value="ECO:0007669"/>
    <property type="project" value="UniProtKB-KW"/>
</dbReference>
<keyword evidence="2" id="KW-0687">Ribonucleoprotein</keyword>
<dbReference type="PANTHER" id="PTHR21011:SF1">
    <property type="entry name" value="SMALL RIBOSOMAL SUBUNIT PROTEIN BS6M"/>
    <property type="match status" value="1"/>
</dbReference>
<dbReference type="RefSeq" id="YP_009369984.1">
    <property type="nucleotide sequence ID" value="NC_034776.1"/>
</dbReference>
<gene>
    <name evidence="2 3" type="primary">rps6</name>
</gene>
<reference evidence="3" key="1">
    <citation type="submission" date="2017-03" db="EMBL/GenBank/DDBJ databases">
        <title>The new red algal subphylum Proteorhodophytina comprises the largest and most divergent plastid genomes known.</title>
        <authorList>
            <person name="Munoz-Gomez S.A."/>
            <person name="Mejia-Franco F.G."/>
            <person name="Durnin K."/>
            <person name="Morgan C."/>
            <person name="Grisdale C.J."/>
            <person name="Archibald J.M."/>
            <person name="Slamovits C.H."/>
        </authorList>
    </citation>
    <scope>NUCLEOTIDE SEQUENCE</scope>
    <source>
        <strain evidence="3">UTEX LB2858</strain>
    </source>
</reference>
<evidence type="ECO:0000256" key="2">
    <source>
        <dbReference type="HAMAP-Rule" id="MF_00360"/>
    </source>
</evidence>
<evidence type="ECO:0000256" key="1">
    <source>
        <dbReference type="ARBA" id="ARBA00009512"/>
    </source>
</evidence>
<keyword evidence="2" id="KW-0699">rRNA-binding</keyword>
<comment type="similarity">
    <text evidence="1 2">Belongs to the bacterial ribosomal protein bS6 family.</text>
</comment>
<comment type="function">
    <text evidence="2">Binds together with bS18 to 16S ribosomal RNA.</text>
</comment>
<geneLocation type="chloroplast" evidence="3"/>
<keyword evidence="2 3" id="KW-0689">Ribosomal protein</keyword>
<keyword evidence="3" id="KW-0934">Plastid</keyword>
<dbReference type="HAMAP" id="MF_00360">
    <property type="entry name" value="Ribosomal_bS6"/>
    <property type="match status" value="1"/>
</dbReference>
<dbReference type="GO" id="GO:0070181">
    <property type="term" value="F:small ribosomal subunit rRNA binding"/>
    <property type="evidence" value="ECO:0007669"/>
    <property type="project" value="TreeGrafter"/>
</dbReference>
<keyword evidence="2" id="KW-0694">RNA-binding</keyword>
<dbReference type="NCBIfam" id="TIGR00166">
    <property type="entry name" value="S6"/>
    <property type="match status" value="1"/>
</dbReference>
<dbReference type="Pfam" id="PF01250">
    <property type="entry name" value="Ribosomal_S6"/>
    <property type="match status" value="1"/>
</dbReference>
<dbReference type="InterPro" id="IPR014717">
    <property type="entry name" value="Transl_elong_EF1B/ribsomal_bS6"/>
</dbReference>
<proteinExistence type="inferred from homology"/>
<dbReference type="AlphaFoldDB" id="A0A1Y9TM00"/>
<keyword evidence="3" id="KW-0150">Chloroplast</keyword>
<dbReference type="PANTHER" id="PTHR21011">
    <property type="entry name" value="MITOCHONDRIAL 28S RIBOSOMAL PROTEIN S6"/>
    <property type="match status" value="1"/>
</dbReference>
<dbReference type="GO" id="GO:0005840">
    <property type="term" value="C:ribosome"/>
    <property type="evidence" value="ECO:0007669"/>
    <property type="project" value="UniProtKB-KW"/>
</dbReference>
<comment type="subcellular location">
    <subcellularLocation>
        <location evidence="2">Plastid</location>
        <location evidence="2">Chloroplast</location>
    </subcellularLocation>
</comment>
<sequence length="106" mass="12826">MQTKNKDNHIKFSKYETIYILNPEEKEIYLISLEMINRYQNFLRNKGAKNIFTQNRGRRHLTYSIKKYNDGIFLQLAYEGNGGLIQSIERNMKFNEKIIRYLTIRQ</sequence>